<feature type="transmembrane region" description="Helical" evidence="1">
    <location>
        <begin position="36"/>
        <end position="58"/>
    </location>
</feature>
<keyword evidence="1" id="KW-0472">Membrane</keyword>
<proteinExistence type="predicted"/>
<protein>
    <submittedName>
        <fullName evidence="2">TIGR04086 family membrane protein</fullName>
    </submittedName>
</protein>
<feature type="transmembrane region" description="Helical" evidence="1">
    <location>
        <begin position="97"/>
        <end position="118"/>
    </location>
</feature>
<keyword evidence="1" id="KW-1133">Transmembrane helix</keyword>
<keyword evidence="1" id="KW-0812">Transmembrane</keyword>
<dbReference type="EMBL" id="DVFO01000060">
    <property type="protein sequence ID" value="HIQ61149.1"/>
    <property type="molecule type" value="Genomic_DNA"/>
</dbReference>
<dbReference type="NCBIfam" id="TIGR04086">
    <property type="entry name" value="TIGR04086_membr"/>
    <property type="match status" value="1"/>
</dbReference>
<dbReference type="InterPro" id="IPR023804">
    <property type="entry name" value="DUF3792_TM"/>
</dbReference>
<organism evidence="2 3">
    <name type="scientific">Candidatus Enterenecus faecium</name>
    <dbReference type="NCBI Taxonomy" id="2840780"/>
    <lineage>
        <taxon>Bacteria</taxon>
        <taxon>Bacillati</taxon>
        <taxon>Bacillota</taxon>
        <taxon>Clostridia</taxon>
        <taxon>Eubacteriales</taxon>
        <taxon>Candidatus Enterenecus</taxon>
    </lineage>
</organism>
<dbReference type="Proteomes" id="UP000886879">
    <property type="component" value="Unassembled WGS sequence"/>
</dbReference>
<evidence type="ECO:0000256" key="1">
    <source>
        <dbReference type="SAM" id="Phobius"/>
    </source>
</evidence>
<sequence>MVLGVALGGVVAIGVELLVLLAGAAAISSGLLRENAQLQLVAMACVLGGLVGGLVCACRWPARKLLGGLAAGLTCGVLLWVISAARGGGQVLEVRGLVVLASCLCGGALAGLLCLRFGRKKPSSVRRSRV</sequence>
<accession>A0A9D0YSW8</accession>
<comment type="caution">
    <text evidence="2">The sequence shown here is derived from an EMBL/GenBank/DDBJ whole genome shotgun (WGS) entry which is preliminary data.</text>
</comment>
<gene>
    <name evidence="2" type="ORF">IAD31_06090</name>
</gene>
<evidence type="ECO:0000313" key="3">
    <source>
        <dbReference type="Proteomes" id="UP000886879"/>
    </source>
</evidence>
<reference evidence="2" key="1">
    <citation type="submission" date="2020-10" db="EMBL/GenBank/DDBJ databases">
        <authorList>
            <person name="Gilroy R."/>
        </authorList>
    </citation>
    <scope>NUCLEOTIDE SEQUENCE</scope>
    <source>
        <strain evidence="2">ChiGjej2B2-12916</strain>
    </source>
</reference>
<dbReference type="AlphaFoldDB" id="A0A9D0YSW8"/>
<feature type="transmembrane region" description="Helical" evidence="1">
    <location>
        <begin position="65"/>
        <end position="85"/>
    </location>
</feature>
<evidence type="ECO:0000313" key="2">
    <source>
        <dbReference type="EMBL" id="HIQ61149.1"/>
    </source>
</evidence>
<reference evidence="2" key="2">
    <citation type="journal article" date="2021" name="PeerJ">
        <title>Extensive microbial diversity within the chicken gut microbiome revealed by metagenomics and culture.</title>
        <authorList>
            <person name="Gilroy R."/>
            <person name="Ravi A."/>
            <person name="Getino M."/>
            <person name="Pursley I."/>
            <person name="Horton D.L."/>
            <person name="Alikhan N.F."/>
            <person name="Baker D."/>
            <person name="Gharbi K."/>
            <person name="Hall N."/>
            <person name="Watson M."/>
            <person name="Adriaenssens E.M."/>
            <person name="Foster-Nyarko E."/>
            <person name="Jarju S."/>
            <person name="Secka A."/>
            <person name="Antonio M."/>
            <person name="Oren A."/>
            <person name="Chaudhuri R.R."/>
            <person name="La Ragione R."/>
            <person name="Hildebrand F."/>
            <person name="Pallen M.J."/>
        </authorList>
    </citation>
    <scope>NUCLEOTIDE SEQUENCE</scope>
    <source>
        <strain evidence="2">ChiGjej2B2-12916</strain>
    </source>
</reference>
<name>A0A9D0YSW8_9FIRM</name>